<keyword evidence="3" id="KW-0597">Phosphoprotein</keyword>
<accession>A0A3Q3VNH2</accession>
<evidence type="ECO:0000256" key="2">
    <source>
        <dbReference type="ARBA" id="ARBA00008330"/>
    </source>
</evidence>
<dbReference type="Proteomes" id="UP000261620">
    <property type="component" value="Unplaced"/>
</dbReference>
<evidence type="ECO:0000256" key="4">
    <source>
        <dbReference type="ARBA" id="ARBA00023179"/>
    </source>
</evidence>
<dbReference type="Ensembl" id="ENSMMOT00000002334.1">
    <property type="protein sequence ID" value="ENSMMOP00000002293.1"/>
    <property type="gene ID" value="ENSMMOG00000001740.1"/>
</dbReference>
<dbReference type="SUPFAM" id="SSF90250">
    <property type="entry name" value="Troponin coil-coiled subunits"/>
    <property type="match status" value="1"/>
</dbReference>
<dbReference type="FunFam" id="1.20.5.350:FF:000001">
    <property type="entry name" value="Troponin T, fast skeletal muscle"/>
    <property type="match status" value="1"/>
</dbReference>
<sequence>MLRPQIYFLKLTLYVHLECFSHATGCHVKEERPKYKPLVTQLAAPKIPEGERVDFDDIHRKRMEKDLLELQTLIDVHFEQRKKEEEELIGLKDRIESRRAERAEQQRVRAEKERDRQTRIAEERQRKEDEEAKKRADDEAKKKKVLSNMGAHFGGFLAKVEQRRGKRQTAREIKKKTLAERRKPLAIENLREDGLRSRAKEMWECIYELESEKFDLTEKMKRQKYEVGQTLFFLLCQCSKKVHGKGKVGGRWK</sequence>
<comment type="similarity">
    <text evidence="2">Belongs to the troponin T family.</text>
</comment>
<keyword evidence="4" id="KW-0514">Muscle protein</keyword>
<dbReference type="PANTHER" id="PTHR11521:SF6">
    <property type="entry name" value="TROPONIN T, SLOW SKELETAL MUSCLE"/>
    <property type="match status" value="1"/>
</dbReference>
<feature type="compositionally biased region" description="Basic and acidic residues" evidence="8">
    <location>
        <begin position="100"/>
        <end position="141"/>
    </location>
</feature>
<dbReference type="AlphaFoldDB" id="A0A3Q3VNH2"/>
<evidence type="ECO:0000256" key="6">
    <source>
        <dbReference type="ARBA" id="ARBA00043016"/>
    </source>
</evidence>
<evidence type="ECO:0000256" key="1">
    <source>
        <dbReference type="ARBA" id="ARBA00003363"/>
    </source>
</evidence>
<dbReference type="GO" id="GO:0005523">
    <property type="term" value="F:tropomyosin binding"/>
    <property type="evidence" value="ECO:0007669"/>
    <property type="project" value="TreeGrafter"/>
</dbReference>
<dbReference type="GO" id="GO:0031014">
    <property type="term" value="F:troponin T binding"/>
    <property type="evidence" value="ECO:0007669"/>
    <property type="project" value="TreeGrafter"/>
</dbReference>
<reference evidence="9" key="2">
    <citation type="submission" date="2025-09" db="UniProtKB">
        <authorList>
            <consortium name="Ensembl"/>
        </authorList>
    </citation>
    <scope>IDENTIFICATION</scope>
</reference>
<name>A0A3Q3VNH2_MOLML</name>
<comment type="subunit">
    <text evidence="7">Interacts with TPM3.</text>
</comment>
<evidence type="ECO:0000256" key="8">
    <source>
        <dbReference type="SAM" id="MobiDB-lite"/>
    </source>
</evidence>
<dbReference type="GO" id="GO:0006937">
    <property type="term" value="P:regulation of muscle contraction"/>
    <property type="evidence" value="ECO:0007669"/>
    <property type="project" value="InterPro"/>
</dbReference>
<dbReference type="GO" id="GO:0045214">
    <property type="term" value="P:sarcomere organization"/>
    <property type="evidence" value="ECO:0007669"/>
    <property type="project" value="TreeGrafter"/>
</dbReference>
<organism evidence="9 10">
    <name type="scientific">Mola mola</name>
    <name type="common">Ocean sunfish</name>
    <name type="synonym">Tetraodon mola</name>
    <dbReference type="NCBI Taxonomy" id="94237"/>
    <lineage>
        <taxon>Eukaryota</taxon>
        <taxon>Metazoa</taxon>
        <taxon>Chordata</taxon>
        <taxon>Craniata</taxon>
        <taxon>Vertebrata</taxon>
        <taxon>Euteleostomi</taxon>
        <taxon>Actinopterygii</taxon>
        <taxon>Neopterygii</taxon>
        <taxon>Teleostei</taxon>
        <taxon>Neoteleostei</taxon>
        <taxon>Acanthomorphata</taxon>
        <taxon>Eupercaria</taxon>
        <taxon>Tetraodontiformes</taxon>
        <taxon>Molidae</taxon>
        <taxon>Mola</taxon>
    </lineage>
</organism>
<evidence type="ECO:0000313" key="9">
    <source>
        <dbReference type="Ensembl" id="ENSMMOP00000002293.1"/>
    </source>
</evidence>
<dbReference type="InterPro" id="IPR027707">
    <property type="entry name" value="TNNT"/>
</dbReference>
<evidence type="ECO:0000256" key="7">
    <source>
        <dbReference type="ARBA" id="ARBA00044035"/>
    </source>
</evidence>
<dbReference type="GO" id="GO:0031444">
    <property type="term" value="P:slow-twitch skeletal muscle fiber contraction"/>
    <property type="evidence" value="ECO:0007669"/>
    <property type="project" value="TreeGrafter"/>
</dbReference>
<comment type="function">
    <text evidence="1">Troponin T is the tropomyosin-binding subunit of troponin, the thin filament regulatory complex which confers calcium-sensitivity to striated muscle actomyosin ATPase activity.</text>
</comment>
<dbReference type="Pfam" id="PF00992">
    <property type="entry name" value="Troponin"/>
    <property type="match status" value="1"/>
</dbReference>
<dbReference type="Gene3D" id="1.20.5.350">
    <property type="match status" value="1"/>
</dbReference>
<evidence type="ECO:0000256" key="3">
    <source>
        <dbReference type="ARBA" id="ARBA00022553"/>
    </source>
</evidence>
<evidence type="ECO:0000256" key="5">
    <source>
        <dbReference type="ARBA" id="ARBA00040072"/>
    </source>
</evidence>
<proteinExistence type="inferred from homology"/>
<dbReference type="OMA" id="EWIYELE"/>
<protein>
    <recommendedName>
        <fullName evidence="5">Troponin T, slow skeletal muscle</fullName>
    </recommendedName>
    <alternativeName>
        <fullName evidence="6">Slow skeletal muscle troponin T</fullName>
    </alternativeName>
</protein>
<evidence type="ECO:0000313" key="10">
    <source>
        <dbReference type="Proteomes" id="UP000261620"/>
    </source>
</evidence>
<dbReference type="GO" id="GO:0005861">
    <property type="term" value="C:troponin complex"/>
    <property type="evidence" value="ECO:0007669"/>
    <property type="project" value="InterPro"/>
</dbReference>
<dbReference type="InterPro" id="IPR001978">
    <property type="entry name" value="Troponin"/>
</dbReference>
<dbReference type="InterPro" id="IPR038077">
    <property type="entry name" value="Troponin_sf"/>
</dbReference>
<dbReference type="PANTHER" id="PTHR11521">
    <property type="entry name" value="TROPONIN T"/>
    <property type="match status" value="1"/>
</dbReference>
<reference evidence="9" key="1">
    <citation type="submission" date="2025-08" db="UniProtKB">
        <authorList>
            <consortium name="Ensembl"/>
        </authorList>
    </citation>
    <scope>IDENTIFICATION</scope>
</reference>
<feature type="region of interest" description="Disordered" evidence="8">
    <location>
        <begin position="100"/>
        <end position="144"/>
    </location>
</feature>
<keyword evidence="10" id="KW-1185">Reference proteome</keyword>